<reference evidence="2 3" key="1">
    <citation type="journal article" date="2011" name="Genome Res.">
        <title>Chromosome and gene copy number variation allow major structural change between species and strains of Leishmania.</title>
        <authorList>
            <person name="Rogers M.B."/>
            <person name="Hilley J.D."/>
            <person name="Dickens N.J."/>
            <person name="Wilkes J."/>
            <person name="Bates P.A."/>
            <person name="Depledge D.P."/>
            <person name="Harris D."/>
            <person name="Her Y."/>
            <person name="Herzyk P."/>
            <person name="Imamura H."/>
            <person name="Otto T.D."/>
            <person name="Sanders M."/>
            <person name="Seeger K."/>
            <person name="Dujardin J.C."/>
            <person name="Berriman M."/>
            <person name="Smith D.F."/>
            <person name="Hertz-Fowler C."/>
            <person name="Mottram J.C."/>
        </authorList>
    </citation>
    <scope>NUCLEOTIDE SEQUENCE [LARGE SCALE GENOMIC DNA]</scope>
    <source>
        <strain evidence="2 3">MHOM/GT/2001/U1103</strain>
    </source>
</reference>
<proteinExistence type="predicted"/>
<feature type="compositionally biased region" description="Polar residues" evidence="1">
    <location>
        <begin position="1076"/>
        <end position="1090"/>
    </location>
</feature>
<feature type="compositionally biased region" description="Low complexity" evidence="1">
    <location>
        <begin position="81"/>
        <end position="95"/>
    </location>
</feature>
<feature type="compositionally biased region" description="Polar residues" evidence="1">
    <location>
        <begin position="521"/>
        <end position="533"/>
    </location>
</feature>
<dbReference type="VEuPathDB" id="TriTrypDB:LmxM.04.0870"/>
<dbReference type="AlphaFoldDB" id="E9AK70"/>
<sequence length="1193" mass="125028">MGLPESSTVAASPQPRQGSFGVVSTPPRTGSGSQHQMRLETTSRDGALANGVLLGSLTEYRPVSAVAHANSTAAGQTSTGASPAVPYPSASAVPALRTSGSRDHSAGYPLEALSLSTLGSSPTLFERNTPGARQSGVRGSGAPPLAPFQQRTSLDAGPQGGNVIASQDLRGGKHSIAVLKVTPGGRTQECPRPPTSDSTVQAGGGWSTPGTHAAPVQPPRRASFNQVGSTSRLGSASAGVQVEKKAPINETSLSTVSRAHMAMPQAVAAAELRQRPPRRSSASASAAIVQPAPCIATTTVAAKSTQSTAFPMPSSTTTSSPAASTQHTGSRLSRQSSRGAPRSTRSPERSAIALTAVSNDAAPHHRPSCNGAVREAGEPLLIRPSTLQVSTTTFTKTTKKVRYLLPDESFDPDAPDPSDIGGLKAEEEAALLDPVNYTCAVDEVAGRYPMLLRRPSAQGGDVLRGRRGSASSRLGDGAPHPTFLLDDGNRWARATNRPTVATTRDPSGTATTTLPAPRILQRTSVAGKTSAPDTNRDPFPAHQRVAAGGRTAQASNGEEAGGHLLQRHVQQIATGKQLVKGTVFQPPSMGKRHVERCRREQDDDRMHPAAAAQPAHKDKGSSAGALPPQPQRRRSGNLESLYDEILRRSQQNRRTTLPTTIPPAAVPPQALPLQPPGAAARAALPTTERRSCRPHLSSAEPAPPQRGSGVNPGVALRLPHAAPQPWSSSQPCIPISYEHEMPSDSEVSSRHGYRTPLMYPAPQREQQAPTPLARAGAAATDGPGPRLPNSVPHPRPCVPQPQQQQQQCPSPHARPSHGVAAAAALNTGSPMRGYTSARFSKYTSAVLAPPSPLARELEHVYCSSDGKPCDDVSGSQAPTPPPNFEEPHPQHYQHPLTSSSYGSSAYGHDEADDEGSNAASFDSHYPSDGNDAYDDDAAAADEAYAAGTHTPSATVTASGRNSTGALERRRLPEQHSYATHMHEALQMSNATGLSPQQRSCARQHAEERPSQRTSAVHTENLRAEGMERPHDEGRSYHRTQGSAAPPPHPPPTTSAAASSSTAQRTAAGASGHLCYGNSSSNVGHSTTLQTPAAPASHAAFVPSLGECDEALVSTSSCTTDTQPVAVSECGEDEMFNDEDDGLVKKGPPVLVLGDEVFAPEGYEYVKEGDEDAEQYDTESEGSRGHHQELEEAH</sequence>
<feature type="region of interest" description="Disordered" evidence="1">
    <location>
        <begin position="1163"/>
        <end position="1193"/>
    </location>
</feature>
<protein>
    <submittedName>
        <fullName evidence="2">Uncharacterized protein</fullName>
    </submittedName>
</protein>
<gene>
    <name evidence="2" type="ORF">LMXM_04_0870</name>
</gene>
<feature type="region of interest" description="Disordered" evidence="1">
    <location>
        <begin position="866"/>
        <end position="1095"/>
    </location>
</feature>
<feature type="region of interest" description="Disordered" evidence="1">
    <location>
        <begin position="182"/>
        <end position="244"/>
    </location>
</feature>
<feature type="compositionally biased region" description="Polar residues" evidence="1">
    <location>
        <begin position="326"/>
        <end position="338"/>
    </location>
</feature>
<dbReference type="OMA" id="LDDGNRW"/>
<feature type="compositionally biased region" description="Low complexity" evidence="1">
    <location>
        <begin position="307"/>
        <end position="325"/>
    </location>
</feature>
<feature type="compositionally biased region" description="Polar residues" evidence="1">
    <location>
        <begin position="26"/>
        <end position="36"/>
    </location>
</feature>
<evidence type="ECO:0000313" key="3">
    <source>
        <dbReference type="Proteomes" id="UP000007259"/>
    </source>
</evidence>
<feature type="compositionally biased region" description="Low complexity" evidence="1">
    <location>
        <begin position="768"/>
        <end position="784"/>
    </location>
</feature>
<feature type="compositionally biased region" description="Low complexity" evidence="1">
    <location>
        <begin position="1053"/>
        <end position="1070"/>
    </location>
</feature>
<keyword evidence="3" id="KW-1185">Reference proteome</keyword>
<feature type="compositionally biased region" description="Polar residues" evidence="1">
    <location>
        <begin position="949"/>
        <end position="964"/>
    </location>
</feature>
<feature type="compositionally biased region" description="Low complexity" evidence="1">
    <location>
        <begin position="468"/>
        <end position="478"/>
    </location>
</feature>
<dbReference type="EMBL" id="FR799557">
    <property type="protein sequence ID" value="CBZ23320.1"/>
    <property type="molecule type" value="Genomic_DNA"/>
</dbReference>
<dbReference type="PhylomeDB" id="E9AK70"/>
<feature type="region of interest" description="Disordered" evidence="1">
    <location>
        <begin position="583"/>
        <end position="819"/>
    </location>
</feature>
<feature type="region of interest" description="Disordered" evidence="1">
    <location>
        <begin position="459"/>
        <end position="558"/>
    </location>
</feature>
<dbReference type="OrthoDB" id="267401at2759"/>
<feature type="region of interest" description="Disordered" evidence="1">
    <location>
        <begin position="1"/>
        <end position="44"/>
    </location>
</feature>
<feature type="compositionally biased region" description="Polar residues" evidence="1">
    <location>
        <begin position="496"/>
        <end position="514"/>
    </location>
</feature>
<dbReference type="GeneID" id="13452937"/>
<feature type="region of interest" description="Disordered" evidence="1">
    <location>
        <begin position="70"/>
        <end position="107"/>
    </location>
</feature>
<feature type="compositionally biased region" description="Polar residues" evidence="1">
    <location>
        <begin position="70"/>
        <end position="80"/>
    </location>
</feature>
<feature type="compositionally biased region" description="Basic and acidic residues" evidence="1">
    <location>
        <begin position="1019"/>
        <end position="1035"/>
    </location>
</feature>
<feature type="compositionally biased region" description="Polar residues" evidence="1">
    <location>
        <begin position="223"/>
        <end position="234"/>
    </location>
</feature>
<evidence type="ECO:0000256" key="1">
    <source>
        <dbReference type="SAM" id="MobiDB-lite"/>
    </source>
</evidence>
<feature type="compositionally biased region" description="Low complexity" evidence="1">
    <location>
        <begin position="800"/>
        <end position="811"/>
    </location>
</feature>
<evidence type="ECO:0000313" key="2">
    <source>
        <dbReference type="EMBL" id="CBZ23320.1"/>
    </source>
</evidence>
<feature type="region of interest" description="Disordered" evidence="1">
    <location>
        <begin position="306"/>
        <end position="349"/>
    </location>
</feature>
<feature type="compositionally biased region" description="Polar residues" evidence="1">
    <location>
        <begin position="648"/>
        <end position="659"/>
    </location>
</feature>
<feature type="compositionally biased region" description="Polar residues" evidence="1">
    <location>
        <begin position="1"/>
        <end position="17"/>
    </location>
</feature>
<feature type="compositionally biased region" description="Pro residues" evidence="1">
    <location>
        <begin position="660"/>
        <end position="675"/>
    </location>
</feature>
<feature type="compositionally biased region" description="Acidic residues" evidence="1">
    <location>
        <begin position="1168"/>
        <end position="1179"/>
    </location>
</feature>
<feature type="compositionally biased region" description="Polar residues" evidence="1">
    <location>
        <begin position="986"/>
        <end position="1000"/>
    </location>
</feature>
<dbReference type="KEGG" id="lmi:LMXM_04_0870"/>
<feature type="compositionally biased region" description="Basic and acidic residues" evidence="1">
    <location>
        <begin position="1180"/>
        <end position="1193"/>
    </location>
</feature>
<feature type="compositionally biased region" description="Basic and acidic residues" evidence="1">
    <location>
        <begin position="597"/>
        <end position="607"/>
    </location>
</feature>
<dbReference type="RefSeq" id="XP_003871855.1">
    <property type="nucleotide sequence ID" value="XM_003871806.1"/>
</dbReference>
<organism evidence="2 3">
    <name type="scientific">Leishmania mexicana (strain MHOM/GT/2001/U1103)</name>
    <dbReference type="NCBI Taxonomy" id="929439"/>
    <lineage>
        <taxon>Eukaryota</taxon>
        <taxon>Discoba</taxon>
        <taxon>Euglenozoa</taxon>
        <taxon>Kinetoplastea</taxon>
        <taxon>Metakinetoplastina</taxon>
        <taxon>Trypanosomatida</taxon>
        <taxon>Trypanosomatidae</taxon>
        <taxon>Leishmaniinae</taxon>
        <taxon>Leishmania</taxon>
    </lineage>
</organism>
<dbReference type="Proteomes" id="UP000007259">
    <property type="component" value="Chromosome 4"/>
</dbReference>
<name>E9AK70_LEIMU</name>
<feature type="compositionally biased region" description="Low complexity" evidence="1">
    <location>
        <begin position="676"/>
        <end position="685"/>
    </location>
</feature>
<feature type="region of interest" description="Disordered" evidence="1">
    <location>
        <begin position="121"/>
        <end position="169"/>
    </location>
</feature>
<accession>E9AK70</accession>